<name>A0ABQ9YV01_9CRUS</name>
<gene>
    <name evidence="1" type="ORF">OUZ56_006209</name>
</gene>
<comment type="caution">
    <text evidence="1">The sequence shown here is derived from an EMBL/GenBank/DDBJ whole genome shotgun (WGS) entry which is preliminary data.</text>
</comment>
<reference evidence="1 2" key="1">
    <citation type="journal article" date="2023" name="Nucleic Acids Res.">
        <title>The hologenome of Daphnia magna reveals possible DNA methylation and microbiome-mediated evolution of the host genome.</title>
        <authorList>
            <person name="Chaturvedi A."/>
            <person name="Li X."/>
            <person name="Dhandapani V."/>
            <person name="Marshall H."/>
            <person name="Kissane S."/>
            <person name="Cuenca-Cambronero M."/>
            <person name="Asole G."/>
            <person name="Calvet F."/>
            <person name="Ruiz-Romero M."/>
            <person name="Marangio P."/>
            <person name="Guigo R."/>
            <person name="Rago D."/>
            <person name="Mirbahai L."/>
            <person name="Eastwood N."/>
            <person name="Colbourne J.K."/>
            <person name="Zhou J."/>
            <person name="Mallon E."/>
            <person name="Orsini L."/>
        </authorList>
    </citation>
    <scope>NUCLEOTIDE SEQUENCE [LARGE SCALE GENOMIC DNA]</scope>
    <source>
        <strain evidence="1">LRV0_1</strain>
    </source>
</reference>
<sequence>MWGMLLSFRVSQRGFDSLNSHRPHLPLSLSTFTDTFSRLQWLLHQDRTSFQREMNTYHTIEGFLLDGDSIRSKSKLSGEKRQSQLPFWRSNRTRHPANNGIIVFSLDAKIRSLPITMAIGSNSGRASLIQRPSSTSGEL</sequence>
<protein>
    <submittedName>
        <fullName evidence="1">Uncharacterized protein</fullName>
    </submittedName>
</protein>
<organism evidence="1 2">
    <name type="scientific">Daphnia magna</name>
    <dbReference type="NCBI Taxonomy" id="35525"/>
    <lineage>
        <taxon>Eukaryota</taxon>
        <taxon>Metazoa</taxon>
        <taxon>Ecdysozoa</taxon>
        <taxon>Arthropoda</taxon>
        <taxon>Crustacea</taxon>
        <taxon>Branchiopoda</taxon>
        <taxon>Diplostraca</taxon>
        <taxon>Cladocera</taxon>
        <taxon>Anomopoda</taxon>
        <taxon>Daphniidae</taxon>
        <taxon>Daphnia</taxon>
    </lineage>
</organism>
<dbReference type="Proteomes" id="UP001234178">
    <property type="component" value="Unassembled WGS sequence"/>
</dbReference>
<keyword evidence="2" id="KW-1185">Reference proteome</keyword>
<proteinExistence type="predicted"/>
<accession>A0ABQ9YV01</accession>
<dbReference type="EMBL" id="JAOYFB010000001">
    <property type="protein sequence ID" value="KAK4004476.1"/>
    <property type="molecule type" value="Genomic_DNA"/>
</dbReference>
<evidence type="ECO:0000313" key="2">
    <source>
        <dbReference type="Proteomes" id="UP001234178"/>
    </source>
</evidence>
<evidence type="ECO:0000313" key="1">
    <source>
        <dbReference type="EMBL" id="KAK4004476.1"/>
    </source>
</evidence>